<dbReference type="EMBL" id="VSWC01000079">
    <property type="protein sequence ID" value="KAA1094452.1"/>
    <property type="molecule type" value="Genomic_DNA"/>
</dbReference>
<name>A0A5B0RU99_PUCGR</name>
<organism evidence="3 5">
    <name type="scientific">Puccinia graminis f. sp. tritici</name>
    <dbReference type="NCBI Taxonomy" id="56615"/>
    <lineage>
        <taxon>Eukaryota</taxon>
        <taxon>Fungi</taxon>
        <taxon>Dikarya</taxon>
        <taxon>Basidiomycota</taxon>
        <taxon>Pucciniomycotina</taxon>
        <taxon>Pucciniomycetes</taxon>
        <taxon>Pucciniales</taxon>
        <taxon>Pucciniaceae</taxon>
        <taxon>Puccinia</taxon>
    </lineage>
</organism>
<proteinExistence type="predicted"/>
<keyword evidence="4" id="KW-1185">Reference proteome</keyword>
<evidence type="ECO:0000256" key="1">
    <source>
        <dbReference type="SAM" id="Coils"/>
    </source>
</evidence>
<sequence length="75" mass="8481">MIDKKSETFVKKYEMKLDEIESDIAAMKKSVDKIESLCITHFTTCSINPINHLPKVLVDETDPAHFIKLPGDGCE</sequence>
<evidence type="ECO:0000313" key="5">
    <source>
        <dbReference type="Proteomes" id="UP000325313"/>
    </source>
</evidence>
<gene>
    <name evidence="2" type="ORF">PGT21_021842</name>
    <name evidence="3" type="ORF">PGTUg99_031291</name>
</gene>
<comment type="caution">
    <text evidence="3">The sequence shown here is derived from an EMBL/GenBank/DDBJ whole genome shotgun (WGS) entry which is preliminary data.</text>
</comment>
<evidence type="ECO:0000313" key="4">
    <source>
        <dbReference type="Proteomes" id="UP000324748"/>
    </source>
</evidence>
<protein>
    <submittedName>
        <fullName evidence="3">Uncharacterized protein</fullName>
    </submittedName>
</protein>
<dbReference type="AlphaFoldDB" id="A0A5B0RU99"/>
<reference evidence="4 5" key="1">
    <citation type="submission" date="2019-05" db="EMBL/GenBank/DDBJ databases">
        <title>Emergence of the Ug99 lineage of the wheat stem rust pathogen through somatic hybridization.</title>
        <authorList>
            <person name="Li F."/>
            <person name="Upadhyaya N.M."/>
            <person name="Sperschneider J."/>
            <person name="Matny O."/>
            <person name="Nguyen-Phuc H."/>
            <person name="Mago R."/>
            <person name="Raley C."/>
            <person name="Miller M.E."/>
            <person name="Silverstein K.A.T."/>
            <person name="Henningsen E."/>
            <person name="Hirsch C.D."/>
            <person name="Visser B."/>
            <person name="Pretorius Z.A."/>
            <person name="Steffenson B.J."/>
            <person name="Schwessinger B."/>
            <person name="Dodds P.N."/>
            <person name="Figueroa M."/>
        </authorList>
    </citation>
    <scope>NUCLEOTIDE SEQUENCE [LARGE SCALE GENOMIC DNA]</scope>
    <source>
        <strain evidence="2">21-0</strain>
        <strain evidence="3 5">Ug99</strain>
    </source>
</reference>
<evidence type="ECO:0000313" key="2">
    <source>
        <dbReference type="EMBL" id="KAA1094452.1"/>
    </source>
</evidence>
<accession>A0A5B0RU99</accession>
<feature type="coiled-coil region" evidence="1">
    <location>
        <begin position="10"/>
        <end position="37"/>
    </location>
</feature>
<evidence type="ECO:0000313" key="3">
    <source>
        <dbReference type="EMBL" id="KAA1129137.1"/>
    </source>
</evidence>
<dbReference type="Proteomes" id="UP000324748">
    <property type="component" value="Unassembled WGS sequence"/>
</dbReference>
<dbReference type="Proteomes" id="UP000325313">
    <property type="component" value="Unassembled WGS sequence"/>
</dbReference>
<dbReference type="EMBL" id="VDEP01000138">
    <property type="protein sequence ID" value="KAA1129137.1"/>
    <property type="molecule type" value="Genomic_DNA"/>
</dbReference>
<keyword evidence="1" id="KW-0175">Coiled coil</keyword>